<dbReference type="OrthoDB" id="9804872at2"/>
<dbReference type="KEGG" id="cep:Cri9333_4253"/>
<dbReference type="InterPro" id="IPR002931">
    <property type="entry name" value="Transglutaminase-like"/>
</dbReference>
<evidence type="ECO:0000256" key="1">
    <source>
        <dbReference type="SAM" id="MobiDB-lite"/>
    </source>
</evidence>
<dbReference type="RefSeq" id="WP_015205136.1">
    <property type="nucleotide sequence ID" value="NC_019753.1"/>
</dbReference>
<dbReference type="InterPro" id="IPR038765">
    <property type="entry name" value="Papain-like_cys_pep_sf"/>
</dbReference>
<dbReference type="Pfam" id="PF13559">
    <property type="entry name" value="DUF4129"/>
    <property type="match status" value="1"/>
</dbReference>
<dbReference type="eggNOG" id="COG1305">
    <property type="taxonomic scope" value="Bacteria"/>
</dbReference>
<evidence type="ECO:0000256" key="2">
    <source>
        <dbReference type="SAM" id="Phobius"/>
    </source>
</evidence>
<feature type="transmembrane region" description="Helical" evidence="2">
    <location>
        <begin position="655"/>
        <end position="676"/>
    </location>
</feature>
<dbReference type="InterPro" id="IPR052901">
    <property type="entry name" value="Bact_TGase-like"/>
</dbReference>
<accession>K9W5N0</accession>
<keyword evidence="2" id="KW-0472">Membrane</keyword>
<dbReference type="PANTHER" id="PTHR42736">
    <property type="entry name" value="PROTEIN-GLUTAMINE GAMMA-GLUTAMYLTRANSFERASE"/>
    <property type="match status" value="1"/>
</dbReference>
<dbReference type="EMBL" id="CP003620">
    <property type="protein sequence ID" value="AFZ15042.1"/>
    <property type="molecule type" value="Genomic_DNA"/>
</dbReference>
<reference evidence="4 5" key="1">
    <citation type="submission" date="2012-06" db="EMBL/GenBank/DDBJ databases">
        <title>Finished chromosome of genome of Crinalium epipsammum PCC 9333.</title>
        <authorList>
            <consortium name="US DOE Joint Genome Institute"/>
            <person name="Gugger M."/>
            <person name="Coursin T."/>
            <person name="Rippka R."/>
            <person name="Tandeau De Marsac N."/>
            <person name="Huntemann M."/>
            <person name="Wei C.-L."/>
            <person name="Han J."/>
            <person name="Detter J.C."/>
            <person name="Han C."/>
            <person name="Tapia R."/>
            <person name="Davenport K."/>
            <person name="Daligault H."/>
            <person name="Erkkila T."/>
            <person name="Gu W."/>
            <person name="Munk A.C.C."/>
            <person name="Teshima H."/>
            <person name="Xu Y."/>
            <person name="Chain P."/>
            <person name="Chen A."/>
            <person name="Krypides N."/>
            <person name="Mavromatis K."/>
            <person name="Markowitz V."/>
            <person name="Szeto E."/>
            <person name="Ivanova N."/>
            <person name="Mikhailova N."/>
            <person name="Ovchinnikova G."/>
            <person name="Pagani I."/>
            <person name="Pati A."/>
            <person name="Goodwin L."/>
            <person name="Peters L."/>
            <person name="Pitluck S."/>
            <person name="Woyke T."/>
            <person name="Kerfeld C."/>
        </authorList>
    </citation>
    <scope>NUCLEOTIDE SEQUENCE [LARGE SCALE GENOMIC DNA]</scope>
    <source>
        <strain evidence="4 5">PCC 9333</strain>
    </source>
</reference>
<dbReference type="SUPFAM" id="SSF54001">
    <property type="entry name" value="Cysteine proteinases"/>
    <property type="match status" value="1"/>
</dbReference>
<dbReference type="Gene3D" id="3.10.620.30">
    <property type="match status" value="1"/>
</dbReference>
<organism evidence="4 5">
    <name type="scientific">Crinalium epipsammum PCC 9333</name>
    <dbReference type="NCBI Taxonomy" id="1173022"/>
    <lineage>
        <taxon>Bacteria</taxon>
        <taxon>Bacillati</taxon>
        <taxon>Cyanobacteriota</taxon>
        <taxon>Cyanophyceae</taxon>
        <taxon>Gomontiellales</taxon>
        <taxon>Gomontiellaceae</taxon>
        <taxon>Crinalium</taxon>
    </lineage>
</organism>
<feature type="domain" description="Transglutaminase-like" evidence="3">
    <location>
        <begin position="521"/>
        <end position="592"/>
    </location>
</feature>
<feature type="region of interest" description="Disordered" evidence="1">
    <location>
        <begin position="264"/>
        <end position="287"/>
    </location>
</feature>
<gene>
    <name evidence="4" type="ORF">Cri9333_4253</name>
</gene>
<feature type="transmembrane region" description="Helical" evidence="2">
    <location>
        <begin position="161"/>
        <end position="179"/>
    </location>
</feature>
<dbReference type="Pfam" id="PF01841">
    <property type="entry name" value="Transglut_core"/>
    <property type="match status" value="1"/>
</dbReference>
<sequence>MSNPSGTRQRRHLPAFNQFWQNLEETPLSQIENSLWLRVFVQALVAVGIIATDVAAETQTSLWAVPLSIVGATWSWHRRESRNIPVKFLLAIGMLLATADFFRNLIGNLNDTRLVLAQLLIQLQVLHSFDLPRRKDLGYSMVIGLILLGVAGTVSETLTFAPLLIAFLAIALPVLVLDYRSRLGLINDTKSKSPLKIPALAANLSWRRLSIFFLIILALGLSIFALMPRVPGYKLRTLPVSAPIQVEGKLNGSEIVNPGYVRGRRGRGQAGGQGVGTGNGYDQDKTEGKGELDSTFYYGFGNKINQNLRGELKQQVVMRVRSQSPGFWRVQAFDKYTGQGWEVSRSKDVQKIERPSWSYQFMIPLLGIFNRSQEVIQSYTVVSELPNLIPVLANPTEVYFPTEEISIDKENGLRSPVPLTEGTTYSVISQVPYRDRTALGKASTKYSERITNYYLQVPPKIAGKVRKHTEEILARSPKPLTSPYEKALYLTQYVKQRYTLPKNPFGLPFLEDNEDLVEAFLFKYKEGYPDHFSTVLTVMLRSIGIPARLVVGFGEGQFNPFTGFHVVSNTDAFAMTEVYFPRFGWFTFDPIPGHPLIPPSVEEDQTFSVLQQFWKWVAGWLPSPVSSFVSRAFEFIARWIVGAIAWFFALFSKGWVGLFTALITSIVLGFLGWLGWEQFKTWRYRRWLNKLPAMESIYQQMLNTLATQGFRKHPAQTPLEYAQVSRSHHPSVTADAINDISNAYVSWRYGGEQQNTDWLQQRLRELIKSIQPSVVNNQLIRRWKGRKSDRTLA</sequence>
<dbReference type="PANTHER" id="PTHR42736:SF1">
    <property type="entry name" value="PROTEIN-GLUTAMINE GAMMA-GLUTAMYLTRANSFERASE"/>
    <property type="match status" value="1"/>
</dbReference>
<dbReference type="HOGENOM" id="CLU_369128_0_0_3"/>
<evidence type="ECO:0000313" key="5">
    <source>
        <dbReference type="Proteomes" id="UP000010472"/>
    </source>
</evidence>
<dbReference type="InterPro" id="IPR025403">
    <property type="entry name" value="TgpA-like_C"/>
</dbReference>
<evidence type="ECO:0000259" key="3">
    <source>
        <dbReference type="SMART" id="SM00460"/>
    </source>
</evidence>
<proteinExistence type="predicted"/>
<dbReference type="PATRIC" id="fig|1173022.3.peg.4594"/>
<evidence type="ECO:0000313" key="4">
    <source>
        <dbReference type="EMBL" id="AFZ15042.1"/>
    </source>
</evidence>
<dbReference type="AlphaFoldDB" id="K9W5N0"/>
<name>K9W5N0_9CYAN</name>
<dbReference type="STRING" id="1173022.Cri9333_4253"/>
<dbReference type="InterPro" id="IPR021878">
    <property type="entry name" value="TgpA_N"/>
</dbReference>
<protein>
    <submittedName>
        <fullName evidence="4">Transglutaminase domain-containing protein</fullName>
    </submittedName>
</protein>
<keyword evidence="2" id="KW-0812">Transmembrane</keyword>
<keyword evidence="5" id="KW-1185">Reference proteome</keyword>
<keyword evidence="2" id="KW-1133">Transmembrane helix</keyword>
<feature type="transmembrane region" description="Helical" evidence="2">
    <location>
        <begin position="137"/>
        <end position="154"/>
    </location>
</feature>
<feature type="transmembrane region" description="Helical" evidence="2">
    <location>
        <begin position="209"/>
        <end position="227"/>
    </location>
</feature>
<dbReference type="Proteomes" id="UP000010472">
    <property type="component" value="Chromosome"/>
</dbReference>
<dbReference type="SMART" id="SM00460">
    <property type="entry name" value="TGc"/>
    <property type="match status" value="1"/>
</dbReference>
<feature type="compositionally biased region" description="Gly residues" evidence="1">
    <location>
        <begin position="268"/>
        <end position="279"/>
    </location>
</feature>
<dbReference type="Pfam" id="PF11992">
    <property type="entry name" value="TgpA_N"/>
    <property type="match status" value="2"/>
</dbReference>